<name>A0A7Z9E1M2_9CYAN</name>
<gene>
    <name evidence="1" type="ORF">PL9631_660133</name>
</gene>
<sequence>MIPGMIIYSESNGVSFYKDPNHKSDLIAQMGSAFIKTLNITNLHIKR</sequence>
<evidence type="ECO:0000313" key="1">
    <source>
        <dbReference type="EMBL" id="VXD22597.1"/>
    </source>
</evidence>
<comment type="caution">
    <text evidence="1">The sequence shown here is derived from an EMBL/GenBank/DDBJ whole genome shotgun (WGS) entry which is preliminary data.</text>
</comment>
<evidence type="ECO:0000313" key="2">
    <source>
        <dbReference type="Proteomes" id="UP000182190"/>
    </source>
</evidence>
<reference evidence="1" key="1">
    <citation type="submission" date="2019-10" db="EMBL/GenBank/DDBJ databases">
        <authorList>
            <consortium name="Genoscope - CEA"/>
            <person name="William W."/>
        </authorList>
    </citation>
    <scope>NUCLEOTIDE SEQUENCE [LARGE SCALE GENOMIC DNA]</scope>
    <source>
        <strain evidence="1">BBR_PRJEB10994</strain>
    </source>
</reference>
<organism evidence="1 2">
    <name type="scientific">Planktothrix paucivesiculata PCC 9631</name>
    <dbReference type="NCBI Taxonomy" id="671071"/>
    <lineage>
        <taxon>Bacteria</taxon>
        <taxon>Bacillati</taxon>
        <taxon>Cyanobacteriota</taxon>
        <taxon>Cyanophyceae</taxon>
        <taxon>Oscillatoriophycideae</taxon>
        <taxon>Oscillatoriales</taxon>
        <taxon>Microcoleaceae</taxon>
        <taxon>Planktothrix</taxon>
    </lineage>
</organism>
<dbReference type="EMBL" id="CZCS02000208">
    <property type="protein sequence ID" value="VXD22597.1"/>
    <property type="molecule type" value="Genomic_DNA"/>
</dbReference>
<proteinExistence type="predicted"/>
<dbReference type="AlphaFoldDB" id="A0A7Z9E1M2"/>
<accession>A0A7Z9E1M2</accession>
<protein>
    <submittedName>
        <fullName evidence="1">Uncharacterized protein</fullName>
    </submittedName>
</protein>
<keyword evidence="2" id="KW-1185">Reference proteome</keyword>
<dbReference type="Proteomes" id="UP000182190">
    <property type="component" value="Unassembled WGS sequence"/>
</dbReference>